<keyword evidence="2" id="KW-1185">Reference proteome</keyword>
<dbReference type="Proteomes" id="UP001239111">
    <property type="component" value="Chromosome 2"/>
</dbReference>
<comment type="caution">
    <text evidence="1">The sequence shown here is derived from an EMBL/GenBank/DDBJ whole genome shotgun (WGS) entry which is preliminary data.</text>
</comment>
<proteinExistence type="predicted"/>
<evidence type="ECO:0000313" key="1">
    <source>
        <dbReference type="EMBL" id="KAJ8679216.1"/>
    </source>
</evidence>
<reference evidence="1" key="1">
    <citation type="submission" date="2023-04" db="EMBL/GenBank/DDBJ databases">
        <title>A chromosome-level genome assembly of the parasitoid wasp Eretmocerus hayati.</title>
        <authorList>
            <person name="Zhong Y."/>
            <person name="Liu S."/>
            <person name="Liu Y."/>
        </authorList>
    </citation>
    <scope>NUCLEOTIDE SEQUENCE</scope>
    <source>
        <strain evidence="1">ZJU_SS_LIU_2023</strain>
    </source>
</reference>
<dbReference type="EMBL" id="CM056742">
    <property type="protein sequence ID" value="KAJ8679216.1"/>
    <property type="molecule type" value="Genomic_DNA"/>
</dbReference>
<gene>
    <name evidence="1" type="ORF">QAD02_015003</name>
</gene>
<protein>
    <submittedName>
        <fullName evidence="1">Uncharacterized protein</fullName>
    </submittedName>
</protein>
<evidence type="ECO:0000313" key="2">
    <source>
        <dbReference type="Proteomes" id="UP001239111"/>
    </source>
</evidence>
<accession>A0ACC2P8B2</accession>
<organism evidence="1 2">
    <name type="scientific">Eretmocerus hayati</name>
    <dbReference type="NCBI Taxonomy" id="131215"/>
    <lineage>
        <taxon>Eukaryota</taxon>
        <taxon>Metazoa</taxon>
        <taxon>Ecdysozoa</taxon>
        <taxon>Arthropoda</taxon>
        <taxon>Hexapoda</taxon>
        <taxon>Insecta</taxon>
        <taxon>Pterygota</taxon>
        <taxon>Neoptera</taxon>
        <taxon>Endopterygota</taxon>
        <taxon>Hymenoptera</taxon>
        <taxon>Apocrita</taxon>
        <taxon>Proctotrupomorpha</taxon>
        <taxon>Chalcidoidea</taxon>
        <taxon>Aphelinidae</taxon>
        <taxon>Aphelininae</taxon>
        <taxon>Eretmocerus</taxon>
    </lineage>
</organism>
<name>A0ACC2P8B2_9HYME</name>
<sequence length="132" mass="15686">MLEFCRDYGYGTKYIESQTAFCPRPWFANSKKNRKDICLLNRLKSNRNLSKFQLCRKNILRDDMCDCLESPQTLEHLFWRCPKLAERRQTFLNLIRDLQISVDTDICLLMNSASIETCWKFVKFAIDADMKV</sequence>